<protein>
    <submittedName>
        <fullName evidence="2">NAD(P)-dependent oxidoreductase</fullName>
    </submittedName>
</protein>
<keyword evidence="3" id="KW-1185">Reference proteome</keyword>
<dbReference type="InterPro" id="IPR051783">
    <property type="entry name" value="NAD(P)-dependent_oxidoreduct"/>
</dbReference>
<dbReference type="GO" id="GO:0005737">
    <property type="term" value="C:cytoplasm"/>
    <property type="evidence" value="ECO:0007669"/>
    <property type="project" value="TreeGrafter"/>
</dbReference>
<dbReference type="AlphaFoldDB" id="A0A1R1L9K4"/>
<evidence type="ECO:0000313" key="3">
    <source>
        <dbReference type="Proteomes" id="UP000187085"/>
    </source>
</evidence>
<name>A0A1R1L9K4_9MICC</name>
<dbReference type="PANTHER" id="PTHR48079:SF6">
    <property type="entry name" value="NAD(P)-BINDING DOMAIN-CONTAINING PROTEIN-RELATED"/>
    <property type="match status" value="1"/>
</dbReference>
<dbReference type="EMBL" id="MRDE01000064">
    <property type="protein sequence ID" value="OMH24235.1"/>
    <property type="molecule type" value="Genomic_DNA"/>
</dbReference>
<comment type="caution">
    <text evidence="2">The sequence shown here is derived from an EMBL/GenBank/DDBJ whole genome shotgun (WGS) entry which is preliminary data.</text>
</comment>
<dbReference type="SUPFAM" id="SSF51735">
    <property type="entry name" value="NAD(P)-binding Rossmann-fold domains"/>
    <property type="match status" value="1"/>
</dbReference>
<evidence type="ECO:0000313" key="2">
    <source>
        <dbReference type="EMBL" id="OMH24235.1"/>
    </source>
</evidence>
<dbReference type="PANTHER" id="PTHR48079">
    <property type="entry name" value="PROTEIN YEEZ"/>
    <property type="match status" value="1"/>
</dbReference>
<evidence type="ECO:0000259" key="1">
    <source>
        <dbReference type="Pfam" id="PF13460"/>
    </source>
</evidence>
<dbReference type="InterPro" id="IPR036291">
    <property type="entry name" value="NAD(P)-bd_dom_sf"/>
</dbReference>
<dbReference type="InterPro" id="IPR016040">
    <property type="entry name" value="NAD(P)-bd_dom"/>
</dbReference>
<dbReference type="InterPro" id="IPR021295">
    <property type="entry name" value="DUF2867"/>
</dbReference>
<accession>A0A1R1L9K4</accession>
<reference evidence="2 3" key="1">
    <citation type="submission" date="2016-12" db="EMBL/GenBank/DDBJ databases">
        <title>Draft genome of Tersicoccus phoenicis 1P05MA.</title>
        <authorList>
            <person name="Nakajima Y."/>
            <person name="Yoshizawa S."/>
            <person name="Nakamura K."/>
            <person name="Ogura Y."/>
            <person name="Hayashi T."/>
            <person name="Kogure K."/>
        </authorList>
    </citation>
    <scope>NUCLEOTIDE SEQUENCE [LARGE SCALE GENOMIC DNA]</scope>
    <source>
        <strain evidence="2 3">1p05MA</strain>
    </source>
</reference>
<dbReference type="GO" id="GO:0004029">
    <property type="term" value="F:aldehyde dehydrogenase (NAD+) activity"/>
    <property type="evidence" value="ECO:0007669"/>
    <property type="project" value="TreeGrafter"/>
</dbReference>
<dbReference type="STRING" id="554083.BKD30_09975"/>
<dbReference type="Pfam" id="PF11066">
    <property type="entry name" value="DUF2867"/>
    <property type="match status" value="1"/>
</dbReference>
<feature type="domain" description="NAD(P)-binding" evidence="1">
    <location>
        <begin position="20"/>
        <end position="129"/>
    </location>
</feature>
<gene>
    <name evidence="2" type="ORF">BKD30_09975</name>
</gene>
<proteinExistence type="predicted"/>
<dbReference type="Gene3D" id="3.40.50.720">
    <property type="entry name" value="NAD(P)-binding Rossmann-like Domain"/>
    <property type="match status" value="1"/>
</dbReference>
<dbReference type="Pfam" id="PF13460">
    <property type="entry name" value="NAD_binding_10"/>
    <property type="match status" value="1"/>
</dbReference>
<organism evidence="2 3">
    <name type="scientific">Tersicoccus phoenicis</name>
    <dbReference type="NCBI Taxonomy" id="554083"/>
    <lineage>
        <taxon>Bacteria</taxon>
        <taxon>Bacillati</taxon>
        <taxon>Actinomycetota</taxon>
        <taxon>Actinomycetes</taxon>
        <taxon>Micrococcales</taxon>
        <taxon>Micrococcaceae</taxon>
        <taxon>Tersicoccus</taxon>
    </lineage>
</organism>
<dbReference type="Proteomes" id="UP000187085">
    <property type="component" value="Unassembled WGS sequence"/>
</dbReference>
<sequence length="535" mass="58455">MGQTGQDTTGQRAQHVLVTGATGYIGGRLVPRLLAAGHRVRVLVRNPDKLLDVPWHDDVEIVPGDLSEQRDTERACTGVDSVYVLVHSMSSGKDFERTEAALAGIMARSCAAAGVQRVIYLGGLHPDDVELSAHMRSRAAVGRILLDGPVDAVVFQAGVIIGSGSASFEMVRHLAEELPVMPAPSWVRNRIEPIAVRDVLHYLLHALDLPEGLNRSFDIGSREVLTYAAMMNGYAAAAGLSRRLILPLPLPAPRLAGWWVGMVTPIPMSMAFPLVQSLQHDAVSAEHDVDDWIPRPPDGLTGYRRAVELALLRMRENEVETTWAGASGAGHDADPLPSDPDWAGYKVYVDERTHHCDAAPEYVWRVIEGIGGKNGWYSLPLAWAVRGWVDKFSGGVGLSRGRRDPQRLHTGEAVDWWRVEHIERGRLLRLRAEMKVSGEAWLELEVRPDAESSDAASATGKLSAGEQDTAHTAGCTYHQRAIFFPRGLTGRLYWLAILPFHGVIFPSMSRNIGAAAVRLQQAGSGADRVPGDRER</sequence>